<dbReference type="VEuPathDB" id="VectorBase:ISCW015149"/>
<dbReference type="GO" id="GO:0033209">
    <property type="term" value="P:tumor necrosis factor-mediated signaling pathway"/>
    <property type="evidence" value="ECO:0000318"/>
    <property type="project" value="GO_Central"/>
</dbReference>
<dbReference type="EMBL" id="DS979830">
    <property type="protein sequence ID" value="EEC20482.1"/>
    <property type="molecule type" value="Genomic_DNA"/>
</dbReference>
<dbReference type="FunFam" id="3.30.40.10:FF:000751">
    <property type="entry name" value="Tnf receptor associated factor, putative"/>
    <property type="match status" value="1"/>
</dbReference>
<dbReference type="GO" id="GO:0043122">
    <property type="term" value="P:regulation of canonical NF-kappaB signal transduction"/>
    <property type="evidence" value="ECO:0000318"/>
    <property type="project" value="GO_Central"/>
</dbReference>
<accession>B7QNR0</accession>
<dbReference type="EMBL" id="ABJB010260061">
    <property type="status" value="NOT_ANNOTATED_CDS"/>
    <property type="molecule type" value="Genomic_DNA"/>
</dbReference>
<dbReference type="VEuPathDB" id="VectorBase:ISCI015149"/>
<dbReference type="SUPFAM" id="SSF57850">
    <property type="entry name" value="RING/U-box"/>
    <property type="match status" value="1"/>
</dbReference>
<dbReference type="GO" id="GO:0005737">
    <property type="term" value="C:cytoplasm"/>
    <property type="evidence" value="ECO:0000318"/>
    <property type="project" value="GO_Central"/>
</dbReference>
<dbReference type="PaxDb" id="6945-B7QNR0"/>
<dbReference type="SUPFAM" id="SSF49599">
    <property type="entry name" value="TRAF domain-like"/>
    <property type="match status" value="1"/>
</dbReference>
<sequence length="265" mass="28921">METVGRGPVKAFFLRMVGFSNALDWRPLLFLEPVVAERACILCGTAGRGAVRLSCEHTVCSDCHAECVKQGGICPLDQKPFCEDDLVHLNYSTGYLGKRKVACWNAHSGCSFVGPVSGLLEHFQQCAFHTVSCPQCHTSVLRSDIVRHCREGCSLHLVTDTAAVNFLDLDRSSIEQVQNELGEAVGKISGDLISLQRGLNLCCEGLKATHTSCRRLLEDKACKHDDLTVTCTAGSIVKLTLLRRVLKDVNNGVETLIGQLQAHDI</sequence>
<name>B7QNR0_IXOSC</name>
<dbReference type="GO" id="GO:0005164">
    <property type="term" value="F:tumor necrosis factor receptor binding"/>
    <property type="evidence" value="ECO:0000318"/>
    <property type="project" value="GO_Central"/>
</dbReference>
<dbReference type="AlphaFoldDB" id="B7QNR0"/>
<dbReference type="InterPro" id="IPR013083">
    <property type="entry name" value="Znf_RING/FYVE/PHD"/>
</dbReference>
<keyword evidence="3" id="KW-1185">Reference proteome</keyword>
<dbReference type="OrthoDB" id="6499288at2759"/>
<dbReference type="InParanoid" id="B7QNR0"/>
<dbReference type="Gene3D" id="3.30.40.10">
    <property type="entry name" value="Zinc/RING finger domain, C3HC4 (zinc finger)"/>
    <property type="match status" value="2"/>
</dbReference>
<evidence type="ECO:0000313" key="2">
    <source>
        <dbReference type="EnsemblMetazoa" id="ISCW015149-PA"/>
    </source>
</evidence>
<feature type="non-terminal residue" evidence="1">
    <location>
        <position position="265"/>
    </location>
</feature>
<dbReference type="PANTHER" id="PTHR10131">
    <property type="entry name" value="TNF RECEPTOR ASSOCIATED FACTOR"/>
    <property type="match status" value="1"/>
</dbReference>
<dbReference type="VEuPathDB" id="VectorBase:ISCP_002307"/>
<protein>
    <submittedName>
        <fullName evidence="1 2">Uncharacterized protein</fullName>
    </submittedName>
</protein>
<dbReference type="FunFam" id="3.30.40.10:FF:001342">
    <property type="entry name" value="Uncharacterized protein (Fragment)"/>
    <property type="match status" value="1"/>
</dbReference>
<reference evidence="1 3" key="1">
    <citation type="submission" date="2008-03" db="EMBL/GenBank/DDBJ databases">
        <title>Annotation of Ixodes scapularis.</title>
        <authorList>
            <consortium name="Ixodes scapularis Genome Project Consortium"/>
            <person name="Caler E."/>
            <person name="Hannick L.I."/>
            <person name="Bidwell S."/>
            <person name="Joardar V."/>
            <person name="Thiagarajan M."/>
            <person name="Amedeo P."/>
            <person name="Galinsky K.J."/>
            <person name="Schobel S."/>
            <person name="Inman J."/>
            <person name="Hostetler J."/>
            <person name="Miller J."/>
            <person name="Hammond M."/>
            <person name="Megy K."/>
            <person name="Lawson D."/>
            <person name="Kodira C."/>
            <person name="Sutton G."/>
            <person name="Meyer J."/>
            <person name="Hill C.A."/>
            <person name="Birren B."/>
            <person name="Nene V."/>
            <person name="Collins F."/>
            <person name="Alarcon-Chaidez F."/>
            <person name="Wikel S."/>
            <person name="Strausberg R."/>
        </authorList>
    </citation>
    <scope>NUCLEOTIDE SEQUENCE [LARGE SCALE GENOMIC DNA]</scope>
    <source>
        <strain evidence="3">Wikel</strain>
        <strain evidence="1">Wikel colony</strain>
    </source>
</reference>
<dbReference type="HOGENOM" id="CLU_1149643_0_0_1"/>
<proteinExistence type="predicted"/>
<dbReference type="GO" id="GO:0035591">
    <property type="term" value="F:signaling adaptor activity"/>
    <property type="evidence" value="ECO:0000318"/>
    <property type="project" value="GO_Central"/>
</dbReference>
<evidence type="ECO:0000313" key="3">
    <source>
        <dbReference type="Proteomes" id="UP000001555"/>
    </source>
</evidence>
<reference evidence="2" key="2">
    <citation type="submission" date="2020-05" db="UniProtKB">
        <authorList>
            <consortium name="EnsemblMetazoa"/>
        </authorList>
    </citation>
    <scope>IDENTIFICATION</scope>
    <source>
        <strain evidence="2">wikel</strain>
    </source>
</reference>
<dbReference type="Proteomes" id="UP000001555">
    <property type="component" value="Unassembled WGS sequence"/>
</dbReference>
<dbReference type="EnsemblMetazoa" id="ISCW015149-RA">
    <property type="protein sequence ID" value="ISCW015149-PA"/>
    <property type="gene ID" value="ISCW015149"/>
</dbReference>
<dbReference type="PANTHER" id="PTHR10131:SF138">
    <property type="entry name" value="RE66324P"/>
    <property type="match status" value="1"/>
</dbReference>
<dbReference type="STRING" id="6945.B7QNR0"/>
<evidence type="ECO:0000313" key="1">
    <source>
        <dbReference type="EMBL" id="EEC20482.1"/>
    </source>
</evidence>
<organism>
    <name type="scientific">Ixodes scapularis</name>
    <name type="common">Black-legged tick</name>
    <name type="synonym">Deer tick</name>
    <dbReference type="NCBI Taxonomy" id="6945"/>
    <lineage>
        <taxon>Eukaryota</taxon>
        <taxon>Metazoa</taxon>
        <taxon>Ecdysozoa</taxon>
        <taxon>Arthropoda</taxon>
        <taxon>Chelicerata</taxon>
        <taxon>Arachnida</taxon>
        <taxon>Acari</taxon>
        <taxon>Parasitiformes</taxon>
        <taxon>Ixodida</taxon>
        <taxon>Ixodoidea</taxon>
        <taxon>Ixodidae</taxon>
        <taxon>Ixodinae</taxon>
        <taxon>Ixodes</taxon>
    </lineage>
</organism>
<gene>
    <name evidence="1" type="ORF">IscW_ISCW015149</name>
</gene>